<gene>
    <name evidence="1" type="ORF">F0L46_20305</name>
</gene>
<proteinExistence type="predicted"/>
<reference evidence="1 2" key="1">
    <citation type="submission" date="2019-09" db="EMBL/GenBank/DDBJ databases">
        <title>Salinarimonas rosea gen. nov., sp. nov., a new member of the a-2 subgroup of the Proteobacteria.</title>
        <authorList>
            <person name="Liu J."/>
        </authorList>
    </citation>
    <scope>NUCLEOTIDE SEQUENCE [LARGE SCALE GENOMIC DNA]</scope>
    <source>
        <strain evidence="1 2">BN140002</strain>
    </source>
</reference>
<dbReference type="AlphaFoldDB" id="A0A5B2VAX1"/>
<keyword evidence="2" id="KW-1185">Reference proteome</keyword>
<dbReference type="RefSeq" id="WP_149820966.1">
    <property type="nucleotide sequence ID" value="NZ_VUOA01000036.1"/>
</dbReference>
<dbReference type="OrthoDB" id="8145316at2"/>
<evidence type="ECO:0000313" key="1">
    <source>
        <dbReference type="EMBL" id="KAA2235357.1"/>
    </source>
</evidence>
<comment type="caution">
    <text evidence="1">The sequence shown here is derived from an EMBL/GenBank/DDBJ whole genome shotgun (WGS) entry which is preliminary data.</text>
</comment>
<sequence>MTDTTRRTLRLAGAASAAALILAGGLIEPRGREVGVDLGSGSRIEIGSWRAGGSLWSAALAQGSETVTLENVTVTADTTTYRIPKLVVEGTSLPRAEIAALFDAKGGEPLHARLARFSAKRVTAPEIAIEQKAGEHLSRYTYRNISLDEVASGRIVAGTAQAASFEVTEDGDSVGSGQHGRMTIRDVDLAYAARLYAEPAQGPSPEMRTLYGSIAVEDLTFTDDENATVRIGRIGASDVKARPTTPSWGDISKAMAAADSSDKASKDEQAKVLRLIGEIFGAMSVGGMEIADLVATSEDDKDSRLTLTRVAYTGGSPGETRMEGLAVTSPDGTMRLGTLSFSGFSFKPMMEGLTRLAGKSETDIGAGDLRALVPTLGAIRAADLSIDLPSATAPGDARRRNRVGIRELLLDPGTQRNGIPTSIKLAVSNLTAELTPDMQESGLKPLSDLGYRAIDLSWTMGAAWKEEARELAVEDFTMTGRDMGRLTMRARVGDVGAEVFDPDTAVALVGLLGASARSLELTIQDGGLYDRVLAREARQKRKTPEGVRTEYAAMAALGIPLALGGSPQARSLGETVGRFLARPATLRIAATPKDSKGLGITELMSVDDPMALLQRIDLKATLE</sequence>
<protein>
    <submittedName>
        <fullName evidence="1">Uncharacterized protein</fullName>
    </submittedName>
</protein>
<dbReference type="Proteomes" id="UP000323142">
    <property type="component" value="Unassembled WGS sequence"/>
</dbReference>
<accession>A0A5B2VAX1</accession>
<name>A0A5B2VAX1_9HYPH</name>
<reference evidence="1 2" key="2">
    <citation type="submission" date="2019-09" db="EMBL/GenBank/DDBJ databases">
        <authorList>
            <person name="Jin C."/>
        </authorList>
    </citation>
    <scope>NUCLEOTIDE SEQUENCE [LARGE SCALE GENOMIC DNA]</scope>
    <source>
        <strain evidence="1 2">BN140002</strain>
    </source>
</reference>
<organism evidence="1 2">
    <name type="scientific">Salinarimonas soli</name>
    <dbReference type="NCBI Taxonomy" id="1638099"/>
    <lineage>
        <taxon>Bacteria</taxon>
        <taxon>Pseudomonadati</taxon>
        <taxon>Pseudomonadota</taxon>
        <taxon>Alphaproteobacteria</taxon>
        <taxon>Hyphomicrobiales</taxon>
        <taxon>Salinarimonadaceae</taxon>
        <taxon>Salinarimonas</taxon>
    </lineage>
</organism>
<dbReference type="EMBL" id="VUOA01000036">
    <property type="protein sequence ID" value="KAA2235357.1"/>
    <property type="molecule type" value="Genomic_DNA"/>
</dbReference>
<evidence type="ECO:0000313" key="2">
    <source>
        <dbReference type="Proteomes" id="UP000323142"/>
    </source>
</evidence>